<feature type="compositionally biased region" description="Polar residues" evidence="1">
    <location>
        <begin position="158"/>
        <end position="171"/>
    </location>
</feature>
<feature type="region of interest" description="Disordered" evidence="1">
    <location>
        <begin position="522"/>
        <end position="567"/>
    </location>
</feature>
<evidence type="ECO:0000313" key="3">
    <source>
        <dbReference type="Proteomes" id="UP000800093"/>
    </source>
</evidence>
<dbReference type="AlphaFoldDB" id="A0A9P4KE29"/>
<feature type="compositionally biased region" description="Basic and acidic residues" evidence="1">
    <location>
        <begin position="55"/>
        <end position="66"/>
    </location>
</feature>
<evidence type="ECO:0000313" key="2">
    <source>
        <dbReference type="EMBL" id="KAF2266451.1"/>
    </source>
</evidence>
<feature type="compositionally biased region" description="Low complexity" evidence="1">
    <location>
        <begin position="531"/>
        <end position="541"/>
    </location>
</feature>
<organism evidence="2 3">
    <name type="scientific">Lojkania enalia</name>
    <dbReference type="NCBI Taxonomy" id="147567"/>
    <lineage>
        <taxon>Eukaryota</taxon>
        <taxon>Fungi</taxon>
        <taxon>Dikarya</taxon>
        <taxon>Ascomycota</taxon>
        <taxon>Pezizomycotina</taxon>
        <taxon>Dothideomycetes</taxon>
        <taxon>Pleosporomycetidae</taxon>
        <taxon>Pleosporales</taxon>
        <taxon>Pleosporales incertae sedis</taxon>
        <taxon>Lojkania</taxon>
    </lineage>
</organism>
<keyword evidence="3" id="KW-1185">Reference proteome</keyword>
<comment type="caution">
    <text evidence="2">The sequence shown here is derived from an EMBL/GenBank/DDBJ whole genome shotgun (WGS) entry which is preliminary data.</text>
</comment>
<feature type="compositionally biased region" description="Basic residues" evidence="1">
    <location>
        <begin position="551"/>
        <end position="564"/>
    </location>
</feature>
<gene>
    <name evidence="2" type="ORF">CC78DRAFT_614974</name>
</gene>
<evidence type="ECO:0008006" key="4">
    <source>
        <dbReference type="Google" id="ProtNLM"/>
    </source>
</evidence>
<proteinExistence type="predicted"/>
<feature type="compositionally biased region" description="Polar residues" evidence="1">
    <location>
        <begin position="70"/>
        <end position="89"/>
    </location>
</feature>
<feature type="region of interest" description="Disordered" evidence="1">
    <location>
        <begin position="1"/>
        <end position="202"/>
    </location>
</feature>
<feature type="compositionally biased region" description="Low complexity" evidence="1">
    <location>
        <begin position="176"/>
        <end position="186"/>
    </location>
</feature>
<dbReference type="OrthoDB" id="5369448at2759"/>
<reference evidence="3" key="1">
    <citation type="journal article" date="2020" name="Stud. Mycol.">
        <title>101 Dothideomycetes genomes: A test case for predicting lifestyles and emergence of pathogens.</title>
        <authorList>
            <person name="Haridas S."/>
            <person name="Albert R."/>
            <person name="Binder M."/>
            <person name="Bloem J."/>
            <person name="LaButti K."/>
            <person name="Salamov A."/>
            <person name="Andreopoulos B."/>
            <person name="Baker S."/>
            <person name="Barry K."/>
            <person name="Bills G."/>
            <person name="Bluhm B."/>
            <person name="Cannon C."/>
            <person name="Castanera R."/>
            <person name="Culley D."/>
            <person name="Daum C."/>
            <person name="Ezra D."/>
            <person name="Gonzalez J."/>
            <person name="Henrissat B."/>
            <person name="Kuo A."/>
            <person name="Liang C."/>
            <person name="Lipzen A."/>
            <person name="Lutzoni F."/>
            <person name="Magnuson J."/>
            <person name="Mondo S."/>
            <person name="Nolan M."/>
            <person name="Ohm R."/>
            <person name="Pangilinan J."/>
            <person name="Park H.-J."/>
            <person name="Ramirez L."/>
            <person name="Alfaro M."/>
            <person name="Sun H."/>
            <person name="Tritt A."/>
            <person name="Yoshinaga Y."/>
            <person name="Zwiers L.-H."/>
            <person name="Turgeon B."/>
            <person name="Goodwin S."/>
            <person name="Spatafora J."/>
            <person name="Crous P."/>
            <person name="Grigoriev I."/>
        </authorList>
    </citation>
    <scope>NUCLEOTIDE SEQUENCE [LARGE SCALE GENOMIC DNA]</scope>
    <source>
        <strain evidence="3">CBS 304.66</strain>
    </source>
</reference>
<feature type="compositionally biased region" description="Acidic residues" evidence="1">
    <location>
        <begin position="294"/>
        <end position="309"/>
    </location>
</feature>
<feature type="region of interest" description="Disordered" evidence="1">
    <location>
        <begin position="738"/>
        <end position="785"/>
    </location>
</feature>
<dbReference type="Proteomes" id="UP000800093">
    <property type="component" value="Unassembled WGS sequence"/>
</dbReference>
<feature type="compositionally biased region" description="Polar residues" evidence="1">
    <location>
        <begin position="738"/>
        <end position="764"/>
    </location>
</feature>
<feature type="compositionally biased region" description="Polar residues" evidence="1">
    <location>
        <begin position="128"/>
        <end position="142"/>
    </location>
</feature>
<feature type="compositionally biased region" description="Low complexity" evidence="1">
    <location>
        <begin position="90"/>
        <end position="104"/>
    </location>
</feature>
<accession>A0A9P4KE29</accession>
<dbReference type="EMBL" id="ML986598">
    <property type="protein sequence ID" value="KAF2266451.1"/>
    <property type="molecule type" value="Genomic_DNA"/>
</dbReference>
<evidence type="ECO:0000256" key="1">
    <source>
        <dbReference type="SAM" id="MobiDB-lite"/>
    </source>
</evidence>
<feature type="region of interest" description="Disordered" evidence="1">
    <location>
        <begin position="292"/>
        <end position="323"/>
    </location>
</feature>
<name>A0A9P4KE29_9PLEO</name>
<feature type="region of interest" description="Disordered" evidence="1">
    <location>
        <begin position="434"/>
        <end position="475"/>
    </location>
</feature>
<protein>
    <recommendedName>
        <fullName evidence="4">Pathway-specific nitrogen regulator</fullName>
    </recommendedName>
</protein>
<sequence length="785" mass="87573">MTTIHHSPPPDAPPFVIYEDPEDQEPPSPSEVYEGDASFNSGFSLPSPDEPVASIEREDGPDHEPEPYDTTYTSKPTAQTRHVSGVTTTSFISSLPSELSISSKPIPPPNQAIEARYTPRKERPPFRNPSSVRAMQMSSPPSFNAFESPRDRLKGSYKLTTPSRSGRSETPVSMPGSRRSSSRRGSQQPAHESPRPTPTPQQHLPLVLLHVTILPMQFPYPLELIARTMPEWLMENYKLLEEKLRDIVLMRRGLLIQHPREEYDVLEERILESLELKTPRLLKCGHFVGGGTVSEEESDDEENGSVTDDDMGRGSRMSGGTITVDEEGELKCSTPELSDENMCVDCHRQIKRPGKGVGVGKKRWDIKIYAANGLMRAGAWSAAWSEMERCDVEISPWIPEDVRKAMEQRIGEEQAAEKERQMYKAEVQRRVEEEAARSKKLEEERVKQMREDEAALQRKVEEEEAERKRAEERELERERFDHALEERIEEAKESIRLEFEAQALAEASAVAERFRALEQELKKEQEKYCQPSPSSSSSSPLPQSPHPTENHRRHQSRGRHRSTSRRPAIDEIPLGTLLRNYILLLARDQKNIAIIVLSVFVVFLSMHMKPNPDILPSPSLPNMLLSMLPDDETLLSTASVVATTTATTTTLSISTTTVTQIEHRAASFSEEPVLIPPLATTKIEVEQFRALQDATVSQVEASGEPSAVSSQAIVSKSIHTAIQSESLSMATVLDDVQSASSSSTKQPYSGSSFDSTPMVSSSSSEADHSLPSPSTLTDLGSRKKL</sequence>